<name>A0ABS0S972_9HYPH</name>
<evidence type="ECO:0000313" key="9">
    <source>
        <dbReference type="EMBL" id="MBI1619344.1"/>
    </source>
</evidence>
<evidence type="ECO:0000256" key="3">
    <source>
        <dbReference type="ARBA" id="ARBA00022679"/>
    </source>
</evidence>
<dbReference type="SUPFAM" id="SSF141523">
    <property type="entry name" value="L,D-transpeptidase catalytic domain-like"/>
    <property type="match status" value="1"/>
</dbReference>
<evidence type="ECO:0000259" key="8">
    <source>
        <dbReference type="PROSITE" id="PS52029"/>
    </source>
</evidence>
<evidence type="ECO:0000313" key="10">
    <source>
        <dbReference type="Proteomes" id="UP000601789"/>
    </source>
</evidence>
<dbReference type="PANTHER" id="PTHR30582">
    <property type="entry name" value="L,D-TRANSPEPTIDASE"/>
    <property type="match status" value="1"/>
</dbReference>
<sequence length="134" mass="14856">MAGAFFLAVGSAHAAAVVARVDVAEQKMVVSHYGKVIHEWVVSTGADEFGGTPRGEYKPYRMHRMWHSRTHNGEEMPFSVFYDRGWAVHGTTEVDRLGSPVSHGCVRLDPEHAETFYTLVNKVGAGNTRIIIEN</sequence>
<dbReference type="InterPro" id="IPR038063">
    <property type="entry name" value="Transpep_catalytic_dom"/>
</dbReference>
<keyword evidence="3" id="KW-0808">Transferase</keyword>
<evidence type="ECO:0000256" key="4">
    <source>
        <dbReference type="ARBA" id="ARBA00022960"/>
    </source>
</evidence>
<feature type="active site" description="Proton donor/acceptor" evidence="7">
    <location>
        <position position="89"/>
    </location>
</feature>
<reference evidence="9 10" key="1">
    <citation type="submission" date="2020-10" db="EMBL/GenBank/DDBJ databases">
        <title>Aquamicrobium zhengzhouensis sp. nov., a exopolysaccharide producing bacterium isolated from farmland soil.</title>
        <authorList>
            <person name="Wang X."/>
        </authorList>
    </citation>
    <scope>NUCLEOTIDE SEQUENCE [LARGE SCALE GENOMIC DNA]</scope>
    <source>
        <strain evidence="10">cd-1</strain>
    </source>
</reference>
<dbReference type="PROSITE" id="PS52029">
    <property type="entry name" value="LD_TPASE"/>
    <property type="match status" value="1"/>
</dbReference>
<protein>
    <submittedName>
        <fullName evidence="9">L,D-transpeptidase</fullName>
    </submittedName>
</protein>
<dbReference type="Gene3D" id="2.40.440.10">
    <property type="entry name" value="L,D-transpeptidase catalytic domain-like"/>
    <property type="match status" value="1"/>
</dbReference>
<gene>
    <name evidence="9" type="ORF">IOD40_01525</name>
</gene>
<keyword evidence="10" id="KW-1185">Reference proteome</keyword>
<keyword evidence="4 7" id="KW-0133">Cell shape</keyword>
<comment type="pathway">
    <text evidence="1 7">Cell wall biogenesis; peptidoglycan biosynthesis.</text>
</comment>
<feature type="domain" description="L,D-TPase catalytic" evidence="8">
    <location>
        <begin position="17"/>
        <end position="133"/>
    </location>
</feature>
<dbReference type="PANTHER" id="PTHR30582:SF2">
    <property type="entry name" value="L,D-TRANSPEPTIDASE YCIB-RELATED"/>
    <property type="match status" value="1"/>
</dbReference>
<evidence type="ECO:0000256" key="2">
    <source>
        <dbReference type="ARBA" id="ARBA00005992"/>
    </source>
</evidence>
<evidence type="ECO:0000256" key="7">
    <source>
        <dbReference type="PROSITE-ProRule" id="PRU01373"/>
    </source>
</evidence>
<comment type="caution">
    <text evidence="9">The sequence shown here is derived from an EMBL/GenBank/DDBJ whole genome shotgun (WGS) entry which is preliminary data.</text>
</comment>
<keyword evidence="5 7" id="KW-0573">Peptidoglycan synthesis</keyword>
<feature type="active site" description="Nucleophile" evidence="7">
    <location>
        <position position="105"/>
    </location>
</feature>
<dbReference type="InterPro" id="IPR050979">
    <property type="entry name" value="LD-transpeptidase"/>
</dbReference>
<evidence type="ECO:0000256" key="1">
    <source>
        <dbReference type="ARBA" id="ARBA00004752"/>
    </source>
</evidence>
<dbReference type="Proteomes" id="UP000601789">
    <property type="component" value="Unassembled WGS sequence"/>
</dbReference>
<dbReference type="CDD" id="cd16913">
    <property type="entry name" value="YkuD_like"/>
    <property type="match status" value="1"/>
</dbReference>
<evidence type="ECO:0000256" key="5">
    <source>
        <dbReference type="ARBA" id="ARBA00022984"/>
    </source>
</evidence>
<accession>A0ABS0S972</accession>
<proteinExistence type="inferred from homology"/>
<dbReference type="Pfam" id="PF03734">
    <property type="entry name" value="YkuD"/>
    <property type="match status" value="1"/>
</dbReference>
<keyword evidence="6 7" id="KW-0961">Cell wall biogenesis/degradation</keyword>
<dbReference type="EMBL" id="JADGMQ010000001">
    <property type="protein sequence ID" value="MBI1619344.1"/>
    <property type="molecule type" value="Genomic_DNA"/>
</dbReference>
<dbReference type="InterPro" id="IPR005490">
    <property type="entry name" value="LD_TPept_cat_dom"/>
</dbReference>
<organism evidence="9 10">
    <name type="scientific">Aquamicrobium zhengzhouense</name>
    <dbReference type="NCBI Taxonomy" id="2781738"/>
    <lineage>
        <taxon>Bacteria</taxon>
        <taxon>Pseudomonadati</taxon>
        <taxon>Pseudomonadota</taxon>
        <taxon>Alphaproteobacteria</taxon>
        <taxon>Hyphomicrobiales</taxon>
        <taxon>Phyllobacteriaceae</taxon>
        <taxon>Aquamicrobium</taxon>
    </lineage>
</organism>
<evidence type="ECO:0000256" key="6">
    <source>
        <dbReference type="ARBA" id="ARBA00023316"/>
    </source>
</evidence>
<comment type="similarity">
    <text evidence="2">Belongs to the YkuD family.</text>
</comment>